<dbReference type="PaxDb" id="3880-AET05392"/>
<feature type="transmembrane region" description="Helical" evidence="8">
    <location>
        <begin position="12"/>
        <end position="32"/>
    </location>
</feature>
<evidence type="ECO:0000256" key="3">
    <source>
        <dbReference type="ARBA" id="ARBA00022692"/>
    </source>
</evidence>
<evidence type="ECO:0000256" key="4">
    <source>
        <dbReference type="ARBA" id="ARBA00022968"/>
    </source>
</evidence>
<feature type="domain" description="Trichome birefringence-like N-terminal" evidence="10">
    <location>
        <begin position="118"/>
        <end position="171"/>
    </location>
</feature>
<keyword evidence="6 8" id="KW-0472">Membrane</keyword>
<dbReference type="Proteomes" id="UP000002051">
    <property type="component" value="Chromosome 8"/>
</dbReference>
<dbReference type="InterPro" id="IPR026057">
    <property type="entry name" value="TBL_C"/>
</dbReference>
<dbReference type="PANTHER" id="PTHR32285:SF292">
    <property type="entry name" value="PMR5_CAS1P GDSL_SGNH-LIKE ACYL-ESTERASE FAMILY PROTEIN"/>
    <property type="match status" value="1"/>
</dbReference>
<evidence type="ECO:0000259" key="10">
    <source>
        <dbReference type="Pfam" id="PF14416"/>
    </source>
</evidence>
<evidence type="ECO:0000256" key="7">
    <source>
        <dbReference type="SAM" id="MobiDB-lite"/>
    </source>
</evidence>
<dbReference type="Pfam" id="PF13839">
    <property type="entry name" value="PC-Esterase"/>
    <property type="match status" value="1"/>
</dbReference>
<evidence type="ECO:0000256" key="2">
    <source>
        <dbReference type="ARBA" id="ARBA00007727"/>
    </source>
</evidence>
<dbReference type="GO" id="GO:0016413">
    <property type="term" value="F:O-acetyltransferase activity"/>
    <property type="evidence" value="ECO:0000318"/>
    <property type="project" value="GO_Central"/>
</dbReference>
<evidence type="ECO:0000256" key="1">
    <source>
        <dbReference type="ARBA" id="ARBA00004167"/>
    </source>
</evidence>
<dbReference type="EnsemblPlants" id="AET05392">
    <property type="protein sequence ID" value="AET05392"/>
    <property type="gene ID" value="MTR_8g104970"/>
</dbReference>
<dbReference type="GO" id="GO:0016020">
    <property type="term" value="C:membrane"/>
    <property type="evidence" value="ECO:0007669"/>
    <property type="project" value="UniProtKB-SubCell"/>
</dbReference>
<reference evidence="11 13" key="1">
    <citation type="journal article" date="2011" name="Nature">
        <title>The Medicago genome provides insight into the evolution of rhizobial symbioses.</title>
        <authorList>
            <person name="Young N.D."/>
            <person name="Debelle F."/>
            <person name="Oldroyd G.E."/>
            <person name="Geurts R."/>
            <person name="Cannon S.B."/>
            <person name="Udvardi M.K."/>
            <person name="Benedito V.A."/>
            <person name="Mayer K.F."/>
            <person name="Gouzy J."/>
            <person name="Schoof H."/>
            <person name="Van de Peer Y."/>
            <person name="Proost S."/>
            <person name="Cook D.R."/>
            <person name="Meyers B.C."/>
            <person name="Spannagl M."/>
            <person name="Cheung F."/>
            <person name="De Mita S."/>
            <person name="Krishnakumar V."/>
            <person name="Gundlach H."/>
            <person name="Zhou S."/>
            <person name="Mudge J."/>
            <person name="Bharti A.K."/>
            <person name="Murray J.D."/>
            <person name="Naoumkina M.A."/>
            <person name="Rosen B."/>
            <person name="Silverstein K.A."/>
            <person name="Tang H."/>
            <person name="Rombauts S."/>
            <person name="Zhao P.X."/>
            <person name="Zhou P."/>
            <person name="Barbe V."/>
            <person name="Bardou P."/>
            <person name="Bechner M."/>
            <person name="Bellec A."/>
            <person name="Berger A."/>
            <person name="Berges H."/>
            <person name="Bidwell S."/>
            <person name="Bisseling T."/>
            <person name="Choisne N."/>
            <person name="Couloux A."/>
            <person name="Denny R."/>
            <person name="Deshpande S."/>
            <person name="Dai X."/>
            <person name="Doyle J.J."/>
            <person name="Dudez A.M."/>
            <person name="Farmer A.D."/>
            <person name="Fouteau S."/>
            <person name="Franken C."/>
            <person name="Gibelin C."/>
            <person name="Gish J."/>
            <person name="Goldstein S."/>
            <person name="Gonzalez A.J."/>
            <person name="Green P.J."/>
            <person name="Hallab A."/>
            <person name="Hartog M."/>
            <person name="Hua A."/>
            <person name="Humphray S.J."/>
            <person name="Jeong D.H."/>
            <person name="Jing Y."/>
            <person name="Jocker A."/>
            <person name="Kenton S.M."/>
            <person name="Kim D.J."/>
            <person name="Klee K."/>
            <person name="Lai H."/>
            <person name="Lang C."/>
            <person name="Lin S."/>
            <person name="Macmil S.L."/>
            <person name="Magdelenat G."/>
            <person name="Matthews L."/>
            <person name="McCorrison J."/>
            <person name="Monaghan E.L."/>
            <person name="Mun J.H."/>
            <person name="Najar F.Z."/>
            <person name="Nicholson C."/>
            <person name="Noirot C."/>
            <person name="O'Bleness M."/>
            <person name="Paule C.R."/>
            <person name="Poulain J."/>
            <person name="Prion F."/>
            <person name="Qin B."/>
            <person name="Qu C."/>
            <person name="Retzel E.F."/>
            <person name="Riddle C."/>
            <person name="Sallet E."/>
            <person name="Samain S."/>
            <person name="Samson N."/>
            <person name="Sanders I."/>
            <person name="Saurat O."/>
            <person name="Scarpelli C."/>
            <person name="Schiex T."/>
            <person name="Segurens B."/>
            <person name="Severin A.J."/>
            <person name="Sherrier D.J."/>
            <person name="Shi R."/>
            <person name="Sims S."/>
            <person name="Singer S.R."/>
            <person name="Sinharoy S."/>
            <person name="Sterck L."/>
            <person name="Viollet A."/>
            <person name="Wang B.B."/>
            <person name="Wang K."/>
            <person name="Wang M."/>
            <person name="Wang X."/>
            <person name="Warfsmann J."/>
            <person name="Weissenbach J."/>
            <person name="White D.D."/>
            <person name="White J.D."/>
            <person name="Wiley G.B."/>
            <person name="Wincker P."/>
            <person name="Xing Y."/>
            <person name="Yang L."/>
            <person name="Yao Z."/>
            <person name="Ying F."/>
            <person name="Zhai J."/>
            <person name="Zhou L."/>
            <person name="Zuber A."/>
            <person name="Denarie J."/>
            <person name="Dixon R.A."/>
            <person name="May G.D."/>
            <person name="Schwartz D.C."/>
            <person name="Rogers J."/>
            <person name="Quetier F."/>
            <person name="Town C.D."/>
            <person name="Roe B.A."/>
        </authorList>
    </citation>
    <scope>NUCLEOTIDE SEQUENCE [LARGE SCALE GENOMIC DNA]</scope>
    <source>
        <strain evidence="11">A17</strain>
        <strain evidence="12 13">cv. Jemalong A17</strain>
    </source>
</reference>
<evidence type="ECO:0000256" key="5">
    <source>
        <dbReference type="ARBA" id="ARBA00022989"/>
    </source>
</evidence>
<feature type="domain" description="Trichome birefringence-like C-terminal" evidence="9">
    <location>
        <begin position="172"/>
        <end position="464"/>
    </location>
</feature>
<dbReference type="EMBL" id="CM001224">
    <property type="protein sequence ID" value="AET05392.1"/>
    <property type="molecule type" value="Genomic_DNA"/>
</dbReference>
<protein>
    <submittedName>
        <fullName evidence="11">Pmr5/Cas1p GDSL/SGNH-like acyl-esterase family protein</fullName>
    </submittedName>
</protein>
<keyword evidence="3 8" id="KW-0812">Transmembrane</keyword>
<keyword evidence="13" id="KW-1185">Reference proteome</keyword>
<evidence type="ECO:0000256" key="6">
    <source>
        <dbReference type="ARBA" id="ARBA00023136"/>
    </source>
</evidence>
<dbReference type="HOGENOM" id="CLU_020953_6_3_1"/>
<dbReference type="InterPro" id="IPR025846">
    <property type="entry name" value="TBL_N"/>
</dbReference>
<reference evidence="12" key="3">
    <citation type="submission" date="2015-04" db="UniProtKB">
        <authorList>
            <consortium name="EnsemblPlants"/>
        </authorList>
    </citation>
    <scope>IDENTIFICATION</scope>
    <source>
        <strain evidence="12">cv. Jemalong A17</strain>
    </source>
</reference>
<accession>G7LAI4</accession>
<feature type="region of interest" description="Disordered" evidence="7">
    <location>
        <begin position="65"/>
        <end position="113"/>
    </location>
</feature>
<dbReference type="PANTHER" id="PTHR32285">
    <property type="entry name" value="PROTEIN TRICHOME BIREFRINGENCE-LIKE 9-RELATED"/>
    <property type="match status" value="1"/>
</dbReference>
<name>G7LAI4_MEDTR</name>
<dbReference type="eggNOG" id="ENOG502QQXW">
    <property type="taxonomic scope" value="Eukaryota"/>
</dbReference>
<evidence type="ECO:0000256" key="8">
    <source>
        <dbReference type="SAM" id="Phobius"/>
    </source>
</evidence>
<evidence type="ECO:0000313" key="11">
    <source>
        <dbReference type="EMBL" id="AET05392.1"/>
    </source>
</evidence>
<keyword evidence="5 8" id="KW-1133">Transmembrane helix</keyword>
<keyword evidence="4" id="KW-0735">Signal-anchor</keyword>
<feature type="compositionally biased region" description="Basic and acidic residues" evidence="7">
    <location>
        <begin position="87"/>
        <end position="113"/>
    </location>
</feature>
<evidence type="ECO:0000259" key="9">
    <source>
        <dbReference type="Pfam" id="PF13839"/>
    </source>
</evidence>
<proteinExistence type="inferred from homology"/>
<dbReference type="Pfam" id="PF14416">
    <property type="entry name" value="PMR5N"/>
    <property type="match status" value="1"/>
</dbReference>
<gene>
    <name evidence="12" type="primary">11417017</name>
    <name evidence="11" type="ordered locus">MTR_8g104970</name>
</gene>
<evidence type="ECO:0000313" key="13">
    <source>
        <dbReference type="Proteomes" id="UP000002051"/>
    </source>
</evidence>
<dbReference type="OMA" id="QNCVANG"/>
<comment type="similarity">
    <text evidence="2">Belongs to the PC-esterase family. TBL subfamily.</text>
</comment>
<dbReference type="OrthoDB" id="630188at2759"/>
<organism evidence="11 13">
    <name type="scientific">Medicago truncatula</name>
    <name type="common">Barrel medic</name>
    <name type="synonym">Medicago tribuloides</name>
    <dbReference type="NCBI Taxonomy" id="3880"/>
    <lineage>
        <taxon>Eukaryota</taxon>
        <taxon>Viridiplantae</taxon>
        <taxon>Streptophyta</taxon>
        <taxon>Embryophyta</taxon>
        <taxon>Tracheophyta</taxon>
        <taxon>Spermatophyta</taxon>
        <taxon>Magnoliopsida</taxon>
        <taxon>eudicotyledons</taxon>
        <taxon>Gunneridae</taxon>
        <taxon>Pentapetalae</taxon>
        <taxon>rosids</taxon>
        <taxon>fabids</taxon>
        <taxon>Fabales</taxon>
        <taxon>Fabaceae</taxon>
        <taxon>Papilionoideae</taxon>
        <taxon>50 kb inversion clade</taxon>
        <taxon>NPAAA clade</taxon>
        <taxon>Hologalegina</taxon>
        <taxon>IRL clade</taxon>
        <taxon>Trifolieae</taxon>
        <taxon>Medicago</taxon>
    </lineage>
</organism>
<dbReference type="GO" id="GO:0005794">
    <property type="term" value="C:Golgi apparatus"/>
    <property type="evidence" value="ECO:0000318"/>
    <property type="project" value="GO_Central"/>
</dbReference>
<dbReference type="KEGG" id="mtr:11417017"/>
<dbReference type="AlphaFoldDB" id="G7LAI4"/>
<dbReference type="InterPro" id="IPR029962">
    <property type="entry name" value="TBL"/>
</dbReference>
<comment type="subcellular location">
    <subcellularLocation>
        <location evidence="1">Membrane</location>
        <topology evidence="1">Single-pass membrane protein</topology>
    </subcellularLocation>
</comment>
<reference evidence="11 13" key="2">
    <citation type="journal article" date="2014" name="BMC Genomics">
        <title>An improved genome release (version Mt4.0) for the model legume Medicago truncatula.</title>
        <authorList>
            <person name="Tang H."/>
            <person name="Krishnakumar V."/>
            <person name="Bidwell S."/>
            <person name="Rosen B."/>
            <person name="Chan A."/>
            <person name="Zhou S."/>
            <person name="Gentzbittel L."/>
            <person name="Childs K.L."/>
            <person name="Yandell M."/>
            <person name="Gundlach H."/>
            <person name="Mayer K.F."/>
            <person name="Schwartz D.C."/>
            <person name="Town C.D."/>
        </authorList>
    </citation>
    <scope>GENOME REANNOTATION</scope>
    <source>
        <strain evidence="12 13">cv. Jemalong A17</strain>
    </source>
</reference>
<evidence type="ECO:0000313" key="12">
    <source>
        <dbReference type="EnsemblPlants" id="AET05392"/>
    </source>
</evidence>
<sequence>MITFKEKLTKTFLHSIFYSLLPIALICLYFYFHSFAPFFTPITHQSSLSASPPLRKVLIMKNKLNGGDENHTSSNGNFTEEDTISSTKKDLDGGDGHHTSFDGNFTEEKRKKEKPQEKQCDYFNGNWVHDKRAPLYNGTTCSDIKKSQNCIVNGRPDSSYLYWRWKPSECDLPIFEPNTFLKLIKNMNIAFVGDSLANNQIESLICLLSTVSSPKRVHHIGSDGRWYFPSYNANLTAYWSPFLVKGDQRIKDGPQYNTIYLDQVNQMWARDIDQIDSIVLSFGHWFTDVPSIYYEGGSIIGCFRCHEFKFNYTDIGFYVPMRKALRTTLNSIIEKKIVRGNGIDVIVRTYSPTHFEGDWDKGGTCSKSEPYKNEEKKLEGMDAKIRSIEIEEAENAKVKAQQIGLNLEVLDITKLALLRPDGHAGAYMNPFPFAKRVPKNVQNDCVHWCLPGPIDIWNEIFLQMMKNGKNHSLIEK</sequence>